<dbReference type="InterPro" id="IPR023214">
    <property type="entry name" value="HAD_sf"/>
</dbReference>
<evidence type="ECO:0000256" key="2">
    <source>
        <dbReference type="ARBA" id="ARBA00005675"/>
    </source>
</evidence>
<keyword evidence="10 11" id="KW-0472">Membrane</keyword>
<dbReference type="SMART" id="SM00831">
    <property type="entry name" value="Cation_ATPase_N"/>
    <property type="match status" value="1"/>
</dbReference>
<dbReference type="SUPFAM" id="SSF81660">
    <property type="entry name" value="Metal cation-transporting ATPase, ATP-binding domain N"/>
    <property type="match status" value="1"/>
</dbReference>
<dbReference type="eggNOG" id="COG0474">
    <property type="taxonomic scope" value="Bacteria"/>
</dbReference>
<dbReference type="Pfam" id="PF08282">
    <property type="entry name" value="Hydrolase_3"/>
    <property type="match status" value="1"/>
</dbReference>
<dbReference type="Pfam" id="PF00690">
    <property type="entry name" value="Cation_ATPase_N"/>
    <property type="match status" value="1"/>
</dbReference>
<dbReference type="RefSeq" id="WP_009195117.1">
    <property type="nucleotide sequence ID" value="NZ_AODQ01000034.1"/>
</dbReference>
<feature type="transmembrane region" description="Helical" evidence="11">
    <location>
        <begin position="249"/>
        <end position="269"/>
    </location>
</feature>
<dbReference type="PRINTS" id="PR00121">
    <property type="entry name" value="NAKATPASE"/>
</dbReference>
<evidence type="ECO:0000256" key="3">
    <source>
        <dbReference type="ARBA" id="ARBA00022553"/>
    </source>
</evidence>
<dbReference type="SUPFAM" id="SSF56784">
    <property type="entry name" value="HAD-like"/>
    <property type="match status" value="1"/>
</dbReference>
<dbReference type="GO" id="GO:0012505">
    <property type="term" value="C:endomembrane system"/>
    <property type="evidence" value="ECO:0007669"/>
    <property type="project" value="UniProtKB-SubCell"/>
</dbReference>
<evidence type="ECO:0000256" key="5">
    <source>
        <dbReference type="ARBA" id="ARBA00022741"/>
    </source>
</evidence>
<keyword evidence="5" id="KW-0547">Nucleotide-binding</keyword>
<feature type="transmembrane region" description="Helical" evidence="11">
    <location>
        <begin position="831"/>
        <end position="858"/>
    </location>
</feature>
<dbReference type="FunFam" id="3.40.50.1000:FF:000001">
    <property type="entry name" value="Phospholipid-transporting ATPase IC"/>
    <property type="match status" value="1"/>
</dbReference>
<dbReference type="Gene3D" id="3.40.1110.10">
    <property type="entry name" value="Calcium-transporting ATPase, cytoplasmic domain N"/>
    <property type="match status" value="1"/>
</dbReference>
<keyword evidence="6" id="KW-0067">ATP-binding</keyword>
<dbReference type="InterPro" id="IPR006068">
    <property type="entry name" value="ATPase_P-typ_cation-transptr_C"/>
</dbReference>
<feature type="domain" description="Cation-transporting P-type ATPase N-terminal" evidence="12">
    <location>
        <begin position="8"/>
        <end position="82"/>
    </location>
</feature>
<dbReference type="FunFam" id="2.70.150.10:FF:000160">
    <property type="entry name" value="Sarcoplasmic/endoplasmic reticulum calcium ATPase 1"/>
    <property type="match status" value="1"/>
</dbReference>
<feature type="transmembrane region" description="Helical" evidence="11">
    <location>
        <begin position="86"/>
        <end position="102"/>
    </location>
</feature>
<dbReference type="InterPro" id="IPR050510">
    <property type="entry name" value="Cation_transp_ATPase_P-type"/>
</dbReference>
<dbReference type="PROSITE" id="PS00154">
    <property type="entry name" value="ATPASE_E1_E2"/>
    <property type="match status" value="1"/>
</dbReference>
<dbReference type="Proteomes" id="UP000011910">
    <property type="component" value="Unassembled WGS sequence"/>
</dbReference>
<evidence type="ECO:0000256" key="4">
    <source>
        <dbReference type="ARBA" id="ARBA00022692"/>
    </source>
</evidence>
<dbReference type="PATRIC" id="fig|1279009.4.peg.1748"/>
<dbReference type="AlphaFoldDB" id="M7NXH7"/>
<dbReference type="Pfam" id="PF00122">
    <property type="entry name" value="E1-E2_ATPase"/>
    <property type="match status" value="1"/>
</dbReference>
<dbReference type="GO" id="GO:0005391">
    <property type="term" value="F:P-type sodium:potassium-exchanging transporter activity"/>
    <property type="evidence" value="ECO:0007669"/>
    <property type="project" value="TreeGrafter"/>
</dbReference>
<dbReference type="InterPro" id="IPR036412">
    <property type="entry name" value="HAD-like_sf"/>
</dbReference>
<dbReference type="InterPro" id="IPR004014">
    <property type="entry name" value="ATPase_P-typ_cation-transptr_N"/>
</dbReference>
<protein>
    <submittedName>
        <fullName evidence="13">Putative cation-transporting ATPase F</fullName>
        <ecNumber evidence="13">3.6.3.-</ecNumber>
    </submittedName>
</protein>
<dbReference type="GO" id="GO:0036376">
    <property type="term" value="P:sodium ion export across plasma membrane"/>
    <property type="evidence" value="ECO:0007669"/>
    <property type="project" value="TreeGrafter"/>
</dbReference>
<evidence type="ECO:0000256" key="11">
    <source>
        <dbReference type="SAM" id="Phobius"/>
    </source>
</evidence>
<feature type="transmembrane region" description="Helical" evidence="11">
    <location>
        <begin position="697"/>
        <end position="718"/>
    </location>
</feature>
<feature type="transmembrane region" description="Helical" evidence="11">
    <location>
        <begin position="801"/>
        <end position="819"/>
    </location>
</feature>
<evidence type="ECO:0000313" key="13">
    <source>
        <dbReference type="EMBL" id="EMR03119.1"/>
    </source>
</evidence>
<dbReference type="Pfam" id="PF13246">
    <property type="entry name" value="Cation_ATPase"/>
    <property type="match status" value="1"/>
</dbReference>
<evidence type="ECO:0000256" key="1">
    <source>
        <dbReference type="ARBA" id="ARBA00004127"/>
    </source>
</evidence>
<organism evidence="13 14">
    <name type="scientific">Cesiribacter andamanensis AMV16</name>
    <dbReference type="NCBI Taxonomy" id="1279009"/>
    <lineage>
        <taxon>Bacteria</taxon>
        <taxon>Pseudomonadati</taxon>
        <taxon>Bacteroidota</taxon>
        <taxon>Cytophagia</taxon>
        <taxon>Cytophagales</taxon>
        <taxon>Cesiribacteraceae</taxon>
        <taxon>Cesiribacter</taxon>
    </lineage>
</organism>
<gene>
    <name evidence="13" type="primary">ctpF</name>
    <name evidence="13" type="ORF">ADICEAN_01720</name>
</gene>
<reference evidence="13 14" key="1">
    <citation type="journal article" date="2013" name="Genome Announc.">
        <title>Draft Genome Sequence of Cesiribacter andamanensis Strain AMV16T, Isolated from a Soil Sample from a Mud Volcano in the Andaman Islands, India.</title>
        <authorList>
            <person name="Shivaji S."/>
            <person name="Ara S."/>
            <person name="Begum Z."/>
            <person name="Srinivas T.N."/>
            <person name="Singh A."/>
            <person name="Kumar Pinnaka A."/>
        </authorList>
    </citation>
    <scope>NUCLEOTIDE SEQUENCE [LARGE SCALE GENOMIC DNA]</scope>
    <source>
        <strain evidence="13 14">AMV16</strain>
    </source>
</reference>
<dbReference type="GO" id="GO:0006883">
    <property type="term" value="P:intracellular sodium ion homeostasis"/>
    <property type="evidence" value="ECO:0007669"/>
    <property type="project" value="TreeGrafter"/>
</dbReference>
<keyword evidence="3" id="KW-0597">Phosphoprotein</keyword>
<feature type="transmembrane region" description="Helical" evidence="11">
    <location>
        <begin position="58"/>
        <end position="80"/>
    </location>
</feature>
<dbReference type="FunFam" id="3.40.1110.10:FF:000094">
    <property type="entry name" value="Cation-transporting P-type ATPase"/>
    <property type="match status" value="1"/>
</dbReference>
<dbReference type="OrthoDB" id="1521937at2"/>
<keyword evidence="8" id="KW-1278">Translocase</keyword>
<dbReference type="GO" id="GO:0016887">
    <property type="term" value="F:ATP hydrolysis activity"/>
    <property type="evidence" value="ECO:0007669"/>
    <property type="project" value="InterPro"/>
</dbReference>
<dbReference type="STRING" id="1279009.ADICEAN_01720"/>
<accession>M7NXH7</accession>
<dbReference type="PANTHER" id="PTHR43294">
    <property type="entry name" value="SODIUM/POTASSIUM-TRANSPORTING ATPASE SUBUNIT ALPHA"/>
    <property type="match status" value="1"/>
</dbReference>
<dbReference type="SFLD" id="SFLDS00003">
    <property type="entry name" value="Haloacid_Dehalogenase"/>
    <property type="match status" value="1"/>
</dbReference>
<dbReference type="FunFam" id="3.40.50.1000:FF:000028">
    <property type="entry name" value="Calcium-transporting P-type ATPase, putative"/>
    <property type="match status" value="1"/>
</dbReference>
<comment type="similarity">
    <text evidence="2">Belongs to the cation transport ATPase (P-type) (TC 3.A.3) family. Type IIA subfamily.</text>
</comment>
<keyword evidence="4 11" id="KW-0812">Transmembrane</keyword>
<dbReference type="InterPro" id="IPR023298">
    <property type="entry name" value="ATPase_P-typ_TM_dom_sf"/>
</dbReference>
<feature type="transmembrane region" description="Helical" evidence="11">
    <location>
        <begin position="275"/>
        <end position="301"/>
    </location>
</feature>
<dbReference type="GO" id="GO:0030007">
    <property type="term" value="P:intracellular potassium ion homeostasis"/>
    <property type="evidence" value="ECO:0007669"/>
    <property type="project" value="TreeGrafter"/>
</dbReference>
<evidence type="ECO:0000256" key="8">
    <source>
        <dbReference type="ARBA" id="ARBA00022967"/>
    </source>
</evidence>
<dbReference type="InterPro" id="IPR044492">
    <property type="entry name" value="P_typ_ATPase_HD_dom"/>
</dbReference>
<comment type="subcellular location">
    <subcellularLocation>
        <location evidence="1">Endomembrane system</location>
        <topology evidence="1">Multi-pass membrane protein</topology>
    </subcellularLocation>
</comment>
<dbReference type="InterPro" id="IPR023299">
    <property type="entry name" value="ATPase_P-typ_cyto_dom_N"/>
</dbReference>
<keyword evidence="14" id="KW-1185">Reference proteome</keyword>
<dbReference type="SFLD" id="SFLDF00027">
    <property type="entry name" value="p-type_atpase"/>
    <property type="match status" value="1"/>
</dbReference>
<dbReference type="EMBL" id="AODQ01000034">
    <property type="protein sequence ID" value="EMR03119.1"/>
    <property type="molecule type" value="Genomic_DNA"/>
</dbReference>
<evidence type="ECO:0000256" key="6">
    <source>
        <dbReference type="ARBA" id="ARBA00022840"/>
    </source>
</evidence>
<sequence length="904" mass="97747">MQQQADKNWHSMDAGQVAAELEVKPDKGLSQQQVQERLDTYGRNIISQTKQQAAWKRFLLQFHQPLIYILLAATLVTLLLSEYLDAVVIFAVVFINAVIGFIQESKALKAIDALSKSMSLKAHVLREGKKRDIDAQELVPGDVVLVQAGDKFPADLRLFQARDLKVDESALTGESLAVEKNTEAVAEDFILGDRLGMGFASTIITYGQARGIVVATGDATEVGKIQQSITTAEELETPLTRKIKSFSQLLLWVILGLSAVVFVVGMLRGQELADSFMIAVALAVGAIPEGLPVAVTIMLALGVSKMAKRQAIIRKLVAVETLGSTNVICSDKTGTLTQNQMTVQLIWAGRQEYTLSGLGYLPQGEICENGQAVDLATNPALKQCLLAGMLCNDSRLKEKSGSWSIDGDPTEGALLVAARKGGFTEEQLEQEYPRADSIPFESEHQYMATLHATDTPLMFVKGSLEAILERSSQQLTAEGKAEPLDKESINRQAETLAAQGLRVLAFAVKEAASGKKSIGHQDAAEGLVFIGLQGMLDPPRAEAIEAVSLCQMAGIEVKMITGDHAVTAASIAGQIGLQGKREGERLLALTGRELQAMSEDQLQEVVQETAVFARVAPDQKLRLVKALQARGKIVAMTGDGVNDGPALKQANIGIAMGITGTDVAKDAADMVLTDDNFSSIEGAVEEGRGVFDNLTKFIVWTLPTNLGEGLVILAAIALGARLPIQPVQLLWINMTTAVLLGLMLAFEPKEPDVMERPPRPADDPILNKNLIMRTLLVGVLLMLASFGLYEWEIRQGATIAQAQTVATTVFVVLESFYLLNCRSLIRPLGQIGYFTNLWVYAGIGAMLLVQALFIYLPFMNLLFHSSPLQGMQLLRIGAAGLGLFIIVTIEKTIRYKGSRSRAGK</sequence>
<evidence type="ECO:0000256" key="7">
    <source>
        <dbReference type="ARBA" id="ARBA00022842"/>
    </source>
</evidence>
<dbReference type="GO" id="GO:0005886">
    <property type="term" value="C:plasma membrane"/>
    <property type="evidence" value="ECO:0007669"/>
    <property type="project" value="TreeGrafter"/>
</dbReference>
<evidence type="ECO:0000256" key="10">
    <source>
        <dbReference type="ARBA" id="ARBA00023136"/>
    </source>
</evidence>
<dbReference type="InterPro" id="IPR001757">
    <property type="entry name" value="P_typ_ATPase"/>
</dbReference>
<keyword evidence="7" id="KW-0460">Magnesium</keyword>
<dbReference type="InterPro" id="IPR018303">
    <property type="entry name" value="ATPase_P-typ_P_site"/>
</dbReference>
<feature type="transmembrane region" description="Helical" evidence="11">
    <location>
        <begin position="870"/>
        <end position="889"/>
    </location>
</feature>
<comment type="caution">
    <text evidence="13">The sequence shown here is derived from an EMBL/GenBank/DDBJ whole genome shotgun (WGS) entry which is preliminary data.</text>
</comment>
<feature type="transmembrane region" description="Helical" evidence="11">
    <location>
        <begin position="770"/>
        <end position="789"/>
    </location>
</feature>
<proteinExistence type="inferred from homology"/>
<feature type="transmembrane region" description="Helical" evidence="11">
    <location>
        <begin position="730"/>
        <end position="749"/>
    </location>
</feature>
<dbReference type="SUPFAM" id="SSF81665">
    <property type="entry name" value="Calcium ATPase, transmembrane domain M"/>
    <property type="match status" value="1"/>
</dbReference>
<dbReference type="SUPFAM" id="SSF81653">
    <property type="entry name" value="Calcium ATPase, transduction domain A"/>
    <property type="match status" value="1"/>
</dbReference>
<dbReference type="GO" id="GO:0005524">
    <property type="term" value="F:ATP binding"/>
    <property type="evidence" value="ECO:0007669"/>
    <property type="project" value="UniProtKB-KW"/>
</dbReference>
<dbReference type="Gene3D" id="2.70.150.10">
    <property type="entry name" value="Calcium-transporting ATPase, cytoplasmic transduction domain A"/>
    <property type="match status" value="1"/>
</dbReference>
<dbReference type="Pfam" id="PF00689">
    <property type="entry name" value="Cation_ATPase_C"/>
    <property type="match status" value="1"/>
</dbReference>
<dbReference type="PANTHER" id="PTHR43294:SF20">
    <property type="entry name" value="P-TYPE ATPASE"/>
    <property type="match status" value="1"/>
</dbReference>
<evidence type="ECO:0000259" key="12">
    <source>
        <dbReference type="SMART" id="SM00831"/>
    </source>
</evidence>
<keyword evidence="9 11" id="KW-1133">Transmembrane helix</keyword>
<evidence type="ECO:0000313" key="14">
    <source>
        <dbReference type="Proteomes" id="UP000011910"/>
    </source>
</evidence>
<dbReference type="NCBIfam" id="TIGR01494">
    <property type="entry name" value="ATPase_P-type"/>
    <property type="match status" value="3"/>
</dbReference>
<name>M7NXH7_9BACT</name>
<dbReference type="InterPro" id="IPR059000">
    <property type="entry name" value="ATPase_P-type_domA"/>
</dbReference>
<dbReference type="CDD" id="cd02080">
    <property type="entry name" value="P-type_ATPase_cation"/>
    <property type="match status" value="1"/>
</dbReference>
<dbReference type="InterPro" id="IPR008250">
    <property type="entry name" value="ATPase_P-typ_transduc_dom_A_sf"/>
</dbReference>
<dbReference type="Gene3D" id="3.40.50.1000">
    <property type="entry name" value="HAD superfamily/HAD-like"/>
    <property type="match status" value="1"/>
</dbReference>
<dbReference type="PRINTS" id="PR00119">
    <property type="entry name" value="CATATPASE"/>
</dbReference>
<dbReference type="Gene3D" id="1.20.1110.10">
    <property type="entry name" value="Calcium-transporting ATPase, transmembrane domain"/>
    <property type="match status" value="1"/>
</dbReference>
<dbReference type="EC" id="3.6.3.-" evidence="13"/>
<dbReference type="GO" id="GO:1902600">
    <property type="term" value="P:proton transmembrane transport"/>
    <property type="evidence" value="ECO:0007669"/>
    <property type="project" value="TreeGrafter"/>
</dbReference>
<keyword evidence="13" id="KW-0378">Hydrolase</keyword>
<dbReference type="SFLD" id="SFLDG00002">
    <property type="entry name" value="C1.7:_P-type_atpase_like"/>
    <property type="match status" value="1"/>
</dbReference>
<dbReference type="GO" id="GO:1990573">
    <property type="term" value="P:potassium ion import across plasma membrane"/>
    <property type="evidence" value="ECO:0007669"/>
    <property type="project" value="TreeGrafter"/>
</dbReference>
<evidence type="ECO:0000256" key="9">
    <source>
        <dbReference type="ARBA" id="ARBA00022989"/>
    </source>
</evidence>